<dbReference type="Gene3D" id="3.40.50.12500">
    <property type="match status" value="1"/>
</dbReference>
<gene>
    <name evidence="1" type="ORF">HY618_02690</name>
</gene>
<feature type="non-terminal residue" evidence="1">
    <location>
        <position position="75"/>
    </location>
</feature>
<protein>
    <submittedName>
        <fullName evidence="1">Uncharacterized protein</fullName>
    </submittedName>
</protein>
<name>A0A932ZU19_UNCTE</name>
<reference evidence="1" key="1">
    <citation type="submission" date="2020-07" db="EMBL/GenBank/DDBJ databases">
        <title>Huge and variable diversity of episymbiotic CPR bacteria and DPANN archaea in groundwater ecosystems.</title>
        <authorList>
            <person name="He C.Y."/>
            <person name="Keren R."/>
            <person name="Whittaker M."/>
            <person name="Farag I.F."/>
            <person name="Doudna J."/>
            <person name="Cate J.H.D."/>
            <person name="Banfield J.F."/>
        </authorList>
    </citation>
    <scope>NUCLEOTIDE SEQUENCE</scope>
    <source>
        <strain evidence="1">NC_groundwater_1370_Ag_S-0.2um_69_93</strain>
    </source>
</reference>
<sequence>MAPEGVAVHASRVYWGEKLEASVEALHEALRHLEAAVVPLAHARVGVMVYGCTSGSFIEGVGHDMEIIRRIEELG</sequence>
<evidence type="ECO:0000313" key="2">
    <source>
        <dbReference type="Proteomes" id="UP000752292"/>
    </source>
</evidence>
<proteinExistence type="predicted"/>
<organism evidence="1 2">
    <name type="scientific">Tectimicrobiota bacterium</name>
    <dbReference type="NCBI Taxonomy" id="2528274"/>
    <lineage>
        <taxon>Bacteria</taxon>
        <taxon>Pseudomonadati</taxon>
        <taxon>Nitrospinota/Tectimicrobiota group</taxon>
        <taxon>Candidatus Tectimicrobiota</taxon>
    </lineage>
</organism>
<accession>A0A932ZU19</accession>
<evidence type="ECO:0000313" key="1">
    <source>
        <dbReference type="EMBL" id="MBI4251341.1"/>
    </source>
</evidence>
<dbReference type="EMBL" id="JACQRX010000121">
    <property type="protein sequence ID" value="MBI4251341.1"/>
    <property type="molecule type" value="Genomic_DNA"/>
</dbReference>
<dbReference type="InterPro" id="IPR053714">
    <property type="entry name" value="Iso_Racemase_Enz_sf"/>
</dbReference>
<dbReference type="AlphaFoldDB" id="A0A932ZU19"/>
<comment type="caution">
    <text evidence="1">The sequence shown here is derived from an EMBL/GenBank/DDBJ whole genome shotgun (WGS) entry which is preliminary data.</text>
</comment>
<dbReference type="Proteomes" id="UP000752292">
    <property type="component" value="Unassembled WGS sequence"/>
</dbReference>